<evidence type="ECO:0000313" key="2">
    <source>
        <dbReference type="Proteomes" id="UP001279410"/>
    </source>
</evidence>
<dbReference type="AlphaFoldDB" id="A0AAD3NM34"/>
<reference evidence="1" key="1">
    <citation type="submission" date="2022-08" db="EMBL/GenBank/DDBJ databases">
        <title>Genome sequencing of akame (Lates japonicus).</title>
        <authorList>
            <person name="Hashiguchi Y."/>
            <person name="Takahashi H."/>
        </authorList>
    </citation>
    <scope>NUCLEOTIDE SEQUENCE</scope>
    <source>
        <strain evidence="1">Kochi</strain>
    </source>
</reference>
<accession>A0AAD3NM34</accession>
<proteinExistence type="predicted"/>
<evidence type="ECO:0000313" key="1">
    <source>
        <dbReference type="EMBL" id="GLD73594.1"/>
    </source>
</evidence>
<name>A0AAD3NM34_LATJO</name>
<dbReference type="EMBL" id="BRZM01001681">
    <property type="protein sequence ID" value="GLD73594.1"/>
    <property type="molecule type" value="Genomic_DNA"/>
</dbReference>
<organism evidence="1 2">
    <name type="scientific">Lates japonicus</name>
    <name type="common">Japanese lates</name>
    <dbReference type="NCBI Taxonomy" id="270547"/>
    <lineage>
        <taxon>Eukaryota</taxon>
        <taxon>Metazoa</taxon>
        <taxon>Chordata</taxon>
        <taxon>Craniata</taxon>
        <taxon>Vertebrata</taxon>
        <taxon>Euteleostomi</taxon>
        <taxon>Actinopterygii</taxon>
        <taxon>Neopterygii</taxon>
        <taxon>Teleostei</taxon>
        <taxon>Neoteleostei</taxon>
        <taxon>Acanthomorphata</taxon>
        <taxon>Carangaria</taxon>
        <taxon>Carangaria incertae sedis</taxon>
        <taxon>Centropomidae</taxon>
        <taxon>Lates</taxon>
    </lineage>
</organism>
<sequence>MAWAADNLPSCYQYHGLRGSKGQALELVTRFRALAIIRPHGLLVLSTSRRIERSVCGRGHDWLRARPAAYHPEAPGSHKGTTTEGEWSRVNITNTHSLILLPHHKTHEFVPLKEYEGEKAELRKTEAKTQQMIQKRRLKIQEIKHSVE</sequence>
<comment type="caution">
    <text evidence="1">The sequence shown here is derived from an EMBL/GenBank/DDBJ whole genome shotgun (WGS) entry which is preliminary data.</text>
</comment>
<gene>
    <name evidence="1" type="ORF">AKAME5_002491900</name>
</gene>
<keyword evidence="2" id="KW-1185">Reference proteome</keyword>
<dbReference type="Proteomes" id="UP001279410">
    <property type="component" value="Unassembled WGS sequence"/>
</dbReference>
<protein>
    <submittedName>
        <fullName evidence="1">E3 ubiquitin-protein ligase TRIM39-like protein</fullName>
    </submittedName>
</protein>